<keyword evidence="15" id="KW-1185">Reference proteome</keyword>
<evidence type="ECO:0000256" key="2">
    <source>
        <dbReference type="ARBA" id="ARBA00004496"/>
    </source>
</evidence>
<dbReference type="InterPro" id="IPR058922">
    <property type="entry name" value="WHD_DRP"/>
</dbReference>
<dbReference type="Proteomes" id="UP001172457">
    <property type="component" value="Chromosome 4"/>
</dbReference>
<dbReference type="InterPro" id="IPR036388">
    <property type="entry name" value="WH-like_DNA-bd_sf"/>
</dbReference>
<dbReference type="GO" id="GO:0043531">
    <property type="term" value="F:ADP binding"/>
    <property type="evidence" value="ECO:0007669"/>
    <property type="project" value="InterPro"/>
</dbReference>
<evidence type="ECO:0000256" key="9">
    <source>
        <dbReference type="ARBA" id="ARBA00022741"/>
    </source>
</evidence>
<sequence length="977" mass="111499">MASVVKNILKGIRERGILNFARDLREDGFLNCLTDGNLLQTKIHNIGATLVGVDKIGNKYYEKLGETQYGRHRWVEYASKGRYNASQVPAEWHGWLHFVTDHTGDQLLMLKPKRYGLDHKENFTGEGEEHIYHSKGHALNPGQRDWTRLLSGVKMTISEQPTSLSEVQEICTMAEAISFHLKQLLMDIAHVRDMSCEERLVKQRDALMNLFGKLMVGYENEEVRCLFEELELLLDRAVVRQQSKLMSDKILEACEKLCNIRFNSTIQVEEVIVGFDDEVATLLDQLTGTSTKRLQVISIAGMAGLGKTSLARKLYTDPLIEYVFDIRAWTCVSQVYLKRDLLLGILNSLINDHTGGICKMSDDQLGEKLYRHLKDRRYLVVLDDIWDCKAWNDLRMYFPDDKTGSRVLFTSRDIDLSLRVGEARPAHVLRLRTEGESWDMFQMKVFRTGICPHRLRILGKVITRKCEGLPLAIVITAGLLKNQSSHTWWRQIAGSLHSFMVRDPSQYMESLALSYNHLPAHLRQCFLFVGGFPDHDIPVTKLIWQWIAQGFIHETGSRSLEDVAQDFLMDLIKRGLLMTAKMRADGQIKACRIHDLLRDLCLTKAEEENFSPQIYKNAPPPSIKFLSIIAEIELRMSVNPPALSTHSSFRSSSELGEVLSEKYKSLRILDLESIHIALFPCDVIQLTNLRYLAIQARDGSPQPSISNLVNLQMLIVSSKKNIVVPKTVWNMVNLRHLYIKSGENLMEEPGFVQLKENDGYPSGLTSLQTLSQISPRSCQQIFSSTPNLRKLGFCGPLTSKLGVLEFPNISSLHHLQKLKLLNTNPFREPNIPCNPLMFPKNLKKLTLSNTGIDWEEMWIFAWLPNLEVLKLKFHACIGEKWETGDVAYQKLKILKLYGLEVREWFCSRYNFPGLQRLVVHDCLKLDSIPSDIGKIFTLDVIEVQGCSRSAQVSAQNIQKEQENEGNSFLKVHTANNF</sequence>
<dbReference type="GO" id="GO:0009626">
    <property type="term" value="P:plant-type hypersensitive response"/>
    <property type="evidence" value="ECO:0007669"/>
    <property type="project" value="UniProtKB-KW"/>
</dbReference>
<evidence type="ECO:0000256" key="5">
    <source>
        <dbReference type="ARBA" id="ARBA00022490"/>
    </source>
</evidence>
<dbReference type="FunFam" id="1.10.10.10:FF:000322">
    <property type="entry name" value="Probable disease resistance protein At1g63360"/>
    <property type="match status" value="1"/>
</dbReference>
<dbReference type="Gene3D" id="3.40.50.300">
    <property type="entry name" value="P-loop containing nucleotide triphosphate hydrolases"/>
    <property type="match status" value="1"/>
</dbReference>
<dbReference type="PRINTS" id="PR00364">
    <property type="entry name" value="DISEASERSIST"/>
</dbReference>
<dbReference type="InterPro" id="IPR002182">
    <property type="entry name" value="NB-ARC"/>
</dbReference>
<dbReference type="EMBL" id="JARYMX010000004">
    <property type="protein sequence ID" value="KAJ9554318.1"/>
    <property type="molecule type" value="Genomic_DNA"/>
</dbReference>
<keyword evidence="8" id="KW-0677">Repeat</keyword>
<dbReference type="GO" id="GO:0045271">
    <property type="term" value="C:respiratory chain complex I"/>
    <property type="evidence" value="ECO:0007669"/>
    <property type="project" value="InterPro"/>
</dbReference>
<dbReference type="Gene3D" id="1.10.10.10">
    <property type="entry name" value="Winged helix-like DNA-binding domain superfamily/Winged helix DNA-binding domain"/>
    <property type="match status" value="1"/>
</dbReference>
<dbReference type="Pfam" id="PF05071">
    <property type="entry name" value="NDUFA12"/>
    <property type="match status" value="1"/>
</dbReference>
<dbReference type="InterPro" id="IPR027417">
    <property type="entry name" value="P-loop_NTPase"/>
</dbReference>
<comment type="caution">
    <text evidence="14">The sequence shown here is derived from an EMBL/GenBank/DDBJ whole genome shotgun (WGS) entry which is preliminary data.</text>
</comment>
<dbReference type="SUPFAM" id="SSF52540">
    <property type="entry name" value="P-loop containing nucleoside triphosphate hydrolases"/>
    <property type="match status" value="1"/>
</dbReference>
<evidence type="ECO:0000256" key="11">
    <source>
        <dbReference type="ARBA" id="ARBA00022840"/>
    </source>
</evidence>
<keyword evidence="7" id="KW-0381">Hypersensitive response</keyword>
<dbReference type="InterPro" id="IPR042197">
    <property type="entry name" value="Apaf_helical"/>
</dbReference>
<organism evidence="14 15">
    <name type="scientific">Centaurea solstitialis</name>
    <name type="common">yellow star-thistle</name>
    <dbReference type="NCBI Taxonomy" id="347529"/>
    <lineage>
        <taxon>Eukaryota</taxon>
        <taxon>Viridiplantae</taxon>
        <taxon>Streptophyta</taxon>
        <taxon>Embryophyta</taxon>
        <taxon>Tracheophyta</taxon>
        <taxon>Spermatophyta</taxon>
        <taxon>Magnoliopsida</taxon>
        <taxon>eudicotyledons</taxon>
        <taxon>Gunneridae</taxon>
        <taxon>Pentapetalae</taxon>
        <taxon>asterids</taxon>
        <taxon>campanulids</taxon>
        <taxon>Asterales</taxon>
        <taxon>Asteraceae</taxon>
        <taxon>Carduoideae</taxon>
        <taxon>Cardueae</taxon>
        <taxon>Centaureinae</taxon>
        <taxon>Centaurea</taxon>
    </lineage>
</organism>
<evidence type="ECO:0000256" key="6">
    <source>
        <dbReference type="ARBA" id="ARBA00022614"/>
    </source>
</evidence>
<dbReference type="InterPro" id="IPR007763">
    <property type="entry name" value="NDUFA12"/>
</dbReference>
<dbReference type="InterPro" id="IPR032675">
    <property type="entry name" value="LRR_dom_sf"/>
</dbReference>
<feature type="domain" description="Disease resistance protein winged helix" evidence="13">
    <location>
        <begin position="534"/>
        <end position="601"/>
    </location>
</feature>
<evidence type="ECO:0000256" key="1">
    <source>
        <dbReference type="ARBA" id="ARBA00002074"/>
    </source>
</evidence>
<keyword evidence="6" id="KW-0433">Leucine-rich repeat</keyword>
<dbReference type="GO" id="GO:0051607">
    <property type="term" value="P:defense response to virus"/>
    <property type="evidence" value="ECO:0007669"/>
    <property type="project" value="UniProtKB-ARBA"/>
</dbReference>
<dbReference type="AlphaFoldDB" id="A0AA38TPM0"/>
<dbReference type="Pfam" id="PF23559">
    <property type="entry name" value="WHD_DRP"/>
    <property type="match status" value="1"/>
</dbReference>
<reference evidence="14" key="1">
    <citation type="submission" date="2023-03" db="EMBL/GenBank/DDBJ databases">
        <title>Chromosome-scale reference genome and RAD-based genetic map of yellow starthistle (Centaurea solstitialis) reveal putative structural variation and QTLs associated with invader traits.</title>
        <authorList>
            <person name="Reatini B."/>
            <person name="Cang F.A."/>
            <person name="Jiang Q."/>
            <person name="Mckibben M.T.W."/>
            <person name="Barker M.S."/>
            <person name="Rieseberg L.H."/>
            <person name="Dlugosch K.M."/>
        </authorList>
    </citation>
    <scope>NUCLEOTIDE SEQUENCE</scope>
    <source>
        <strain evidence="14">CAN-66</strain>
        <tissue evidence="14">Leaf</tissue>
    </source>
</reference>
<keyword evidence="5" id="KW-0963">Cytoplasm</keyword>
<dbReference type="SUPFAM" id="SSF52058">
    <property type="entry name" value="L domain-like"/>
    <property type="match status" value="1"/>
</dbReference>
<name>A0AA38TPM0_9ASTR</name>
<comment type="function">
    <text evidence="1">Confers resistance to late blight (Phytophthora infestans) races carrying the avirulence gene Avr1. Resistance proteins guard the plant against pathogens that contain an appropriate avirulence protein via an indirect interaction with this avirulence protein. That triggers a defense system including the hypersensitive response, which restricts the pathogen growth.</text>
</comment>
<keyword evidence="9" id="KW-0547">Nucleotide-binding</keyword>
<proteinExistence type="inferred from homology"/>
<dbReference type="GO" id="GO:0005524">
    <property type="term" value="F:ATP binding"/>
    <property type="evidence" value="ECO:0007669"/>
    <property type="project" value="UniProtKB-KW"/>
</dbReference>
<dbReference type="PANTHER" id="PTHR23155:SF1152">
    <property type="entry name" value="AAA+ ATPASE DOMAIN-CONTAINING PROTEIN"/>
    <property type="match status" value="1"/>
</dbReference>
<evidence type="ECO:0000256" key="4">
    <source>
        <dbReference type="ARBA" id="ARBA00008894"/>
    </source>
</evidence>
<accession>A0AA38TPM0</accession>
<evidence type="ECO:0000256" key="3">
    <source>
        <dbReference type="ARBA" id="ARBA00007355"/>
    </source>
</evidence>
<evidence type="ECO:0000256" key="7">
    <source>
        <dbReference type="ARBA" id="ARBA00022667"/>
    </source>
</evidence>
<keyword evidence="10" id="KW-0611">Plant defense</keyword>
<comment type="subcellular location">
    <subcellularLocation>
        <location evidence="2">Cytoplasm</location>
    </subcellularLocation>
</comment>
<evidence type="ECO:0000313" key="14">
    <source>
        <dbReference type="EMBL" id="KAJ9554318.1"/>
    </source>
</evidence>
<protein>
    <submittedName>
        <fullName evidence="14">Uncharacterized protein</fullName>
    </submittedName>
</protein>
<evidence type="ECO:0000313" key="15">
    <source>
        <dbReference type="Proteomes" id="UP001172457"/>
    </source>
</evidence>
<dbReference type="Pfam" id="PF00931">
    <property type="entry name" value="NB-ARC"/>
    <property type="match status" value="1"/>
</dbReference>
<dbReference type="InterPro" id="IPR044974">
    <property type="entry name" value="Disease_R_plants"/>
</dbReference>
<dbReference type="FunFam" id="3.40.50.300:FF:001091">
    <property type="entry name" value="Probable disease resistance protein At1g61300"/>
    <property type="match status" value="1"/>
</dbReference>
<feature type="domain" description="NB-ARC" evidence="12">
    <location>
        <begin position="278"/>
        <end position="448"/>
    </location>
</feature>
<comment type="similarity">
    <text evidence="4">Belongs to the disease resistance NB-LRR family.</text>
</comment>
<dbReference type="Gene3D" id="1.10.8.430">
    <property type="entry name" value="Helical domain of apoptotic protease-activating factors"/>
    <property type="match status" value="1"/>
</dbReference>
<dbReference type="Gene3D" id="3.80.10.10">
    <property type="entry name" value="Ribonuclease Inhibitor"/>
    <property type="match status" value="1"/>
</dbReference>
<evidence type="ECO:0000256" key="10">
    <source>
        <dbReference type="ARBA" id="ARBA00022821"/>
    </source>
</evidence>
<comment type="similarity">
    <text evidence="3">Belongs to the complex I NDUFA12 subunit family.</text>
</comment>
<gene>
    <name evidence="14" type="ORF">OSB04_018363</name>
</gene>
<evidence type="ECO:0000256" key="8">
    <source>
        <dbReference type="ARBA" id="ARBA00022737"/>
    </source>
</evidence>
<keyword evidence="11" id="KW-0067">ATP-binding</keyword>
<evidence type="ECO:0000259" key="12">
    <source>
        <dbReference type="Pfam" id="PF00931"/>
    </source>
</evidence>
<dbReference type="PANTHER" id="PTHR23155">
    <property type="entry name" value="DISEASE RESISTANCE PROTEIN RP"/>
    <property type="match status" value="1"/>
</dbReference>
<evidence type="ECO:0000259" key="13">
    <source>
        <dbReference type="Pfam" id="PF23559"/>
    </source>
</evidence>